<reference evidence="2" key="2">
    <citation type="submission" date="2020-05" db="UniProtKB">
        <authorList>
            <consortium name="EnsemblMetazoa"/>
        </authorList>
    </citation>
    <scope>IDENTIFICATION</scope>
</reference>
<organism evidence="1">
    <name type="scientific">Anopheles sinensis</name>
    <name type="common">Mosquito</name>
    <dbReference type="NCBI Taxonomy" id="74873"/>
    <lineage>
        <taxon>Eukaryota</taxon>
        <taxon>Metazoa</taxon>
        <taxon>Ecdysozoa</taxon>
        <taxon>Arthropoda</taxon>
        <taxon>Hexapoda</taxon>
        <taxon>Insecta</taxon>
        <taxon>Pterygota</taxon>
        <taxon>Neoptera</taxon>
        <taxon>Endopterygota</taxon>
        <taxon>Diptera</taxon>
        <taxon>Nematocera</taxon>
        <taxon>Culicoidea</taxon>
        <taxon>Culicidae</taxon>
        <taxon>Anophelinae</taxon>
        <taxon>Anopheles</taxon>
    </lineage>
</organism>
<evidence type="ECO:0000313" key="1">
    <source>
        <dbReference type="EMBL" id="KFB52807.1"/>
    </source>
</evidence>
<proteinExistence type="predicted"/>
<dbReference type="EMBL" id="KE525405">
    <property type="protein sequence ID" value="KFB52807.1"/>
    <property type="molecule type" value="Genomic_DNA"/>
</dbReference>
<dbReference type="Proteomes" id="UP000030765">
    <property type="component" value="Unassembled WGS sequence"/>
</dbReference>
<dbReference type="EMBL" id="ATLV01026048">
    <property type="status" value="NOT_ANNOTATED_CDS"/>
    <property type="molecule type" value="Genomic_DNA"/>
</dbReference>
<dbReference type="AlphaFoldDB" id="A0A084WRG3"/>
<evidence type="ECO:0000313" key="3">
    <source>
        <dbReference type="Proteomes" id="UP000030765"/>
    </source>
</evidence>
<reference evidence="1 3" key="1">
    <citation type="journal article" date="2014" name="BMC Genomics">
        <title>Genome sequence of Anopheles sinensis provides insight into genetics basis of mosquito competence for malaria parasites.</title>
        <authorList>
            <person name="Zhou D."/>
            <person name="Zhang D."/>
            <person name="Ding G."/>
            <person name="Shi L."/>
            <person name="Hou Q."/>
            <person name="Ye Y."/>
            <person name="Xu Y."/>
            <person name="Zhou H."/>
            <person name="Xiong C."/>
            <person name="Li S."/>
            <person name="Yu J."/>
            <person name="Hong S."/>
            <person name="Yu X."/>
            <person name="Zou P."/>
            <person name="Chen C."/>
            <person name="Chang X."/>
            <person name="Wang W."/>
            <person name="Lv Y."/>
            <person name="Sun Y."/>
            <person name="Ma L."/>
            <person name="Shen B."/>
            <person name="Zhu C."/>
        </authorList>
    </citation>
    <scope>NUCLEOTIDE SEQUENCE [LARGE SCALE GENOMIC DNA]</scope>
</reference>
<keyword evidence="3" id="KW-1185">Reference proteome</keyword>
<dbReference type="VEuPathDB" id="VectorBase:ASIC021075"/>
<dbReference type="EnsemblMetazoa" id="ASIC021075-RA">
    <property type="protein sequence ID" value="ASIC021075-PA"/>
    <property type="gene ID" value="ASIC021075"/>
</dbReference>
<protein>
    <submittedName>
        <fullName evidence="1 2">Uncharacterized protein</fullName>
    </submittedName>
</protein>
<accession>A0A084WRG3</accession>
<evidence type="ECO:0000313" key="2">
    <source>
        <dbReference type="EnsemblMetazoa" id="ASIC021075-PA"/>
    </source>
</evidence>
<gene>
    <name evidence="1" type="ORF">ZHAS_00021075</name>
</gene>
<name>A0A084WRG3_ANOSI</name>
<sequence length="65" mass="7188">MPNSARQFVCCGVCSPNDRGSIGMTVHFMQRGTRRYRKKNPYSRLTGAISIRLAPSGGGTRPKFL</sequence>